<feature type="transmembrane region" description="Helical" evidence="1">
    <location>
        <begin position="76"/>
        <end position="100"/>
    </location>
</feature>
<evidence type="ECO:0000313" key="3">
    <source>
        <dbReference type="EMBL" id="RTR26667.1"/>
    </source>
</evidence>
<sequence>MTAGAHSITLTVILCLAMRSPDFQTLRLTTVGLGIGVLLASLLTLVGYSGFGLPLLLLLALLGLGLTLWSPGRRVLWGLLGSVALLYGAALFTPLVSWALDQLTEAQAPAAADAIIVLGGGLNCAEATPKVASAARLARGVDLWRTGYADTLVLSAQSDALTPAGCPRLNDLLSKQLNDWFDTPPELLILQNVTDTADEARQAAELEDQHGWQRVLLVTSPSHSARAADLFRSQLDAEVLSVPAEEWRFSLSGETAYDRLVGLNVVIYEVLSRAKAWALR</sequence>
<dbReference type="GO" id="GO:0000270">
    <property type="term" value="P:peptidoglycan metabolic process"/>
    <property type="evidence" value="ECO:0007669"/>
    <property type="project" value="TreeGrafter"/>
</dbReference>
<dbReference type="EMBL" id="RXPE01000014">
    <property type="protein sequence ID" value="RTR26667.1"/>
    <property type="molecule type" value="Genomic_DNA"/>
</dbReference>
<organism evidence="3 4">
    <name type="scientific">Deinococcus radiophilus</name>
    <dbReference type="NCBI Taxonomy" id="32062"/>
    <lineage>
        <taxon>Bacteria</taxon>
        <taxon>Thermotogati</taxon>
        <taxon>Deinococcota</taxon>
        <taxon>Deinococci</taxon>
        <taxon>Deinococcales</taxon>
        <taxon>Deinococcaceae</taxon>
        <taxon>Deinococcus</taxon>
    </lineage>
</organism>
<comment type="caution">
    <text evidence="3">The sequence shown here is derived from an EMBL/GenBank/DDBJ whole genome shotgun (WGS) entry which is preliminary data.</text>
</comment>
<evidence type="ECO:0000259" key="2">
    <source>
        <dbReference type="Pfam" id="PF02698"/>
    </source>
</evidence>
<name>A0A3S0KAY8_9DEIO</name>
<dbReference type="AlphaFoldDB" id="A0A3S0KAY8"/>
<dbReference type="GO" id="GO:0005886">
    <property type="term" value="C:plasma membrane"/>
    <property type="evidence" value="ECO:0007669"/>
    <property type="project" value="TreeGrafter"/>
</dbReference>
<keyword evidence="1" id="KW-0472">Membrane</keyword>
<accession>A0A3S0KAY8</accession>
<dbReference type="InterPro" id="IPR051599">
    <property type="entry name" value="Cell_Envelope_Assoc"/>
</dbReference>
<gene>
    <name evidence="3" type="ORF">EJ104_07805</name>
</gene>
<dbReference type="PANTHER" id="PTHR30336:SF4">
    <property type="entry name" value="ENVELOPE BIOGENESIS FACTOR ELYC"/>
    <property type="match status" value="1"/>
</dbReference>
<dbReference type="CDD" id="cd06259">
    <property type="entry name" value="YdcF-like"/>
    <property type="match status" value="1"/>
</dbReference>
<feature type="transmembrane region" description="Helical" evidence="1">
    <location>
        <begin position="26"/>
        <end position="45"/>
    </location>
</feature>
<proteinExistence type="predicted"/>
<dbReference type="GO" id="GO:0043164">
    <property type="term" value="P:Gram-negative-bacterium-type cell wall biogenesis"/>
    <property type="evidence" value="ECO:0007669"/>
    <property type="project" value="TreeGrafter"/>
</dbReference>
<protein>
    <submittedName>
        <fullName evidence="3">YdcF family protein</fullName>
    </submittedName>
</protein>
<dbReference type="PANTHER" id="PTHR30336">
    <property type="entry name" value="INNER MEMBRANE PROTEIN, PROBABLE PERMEASE"/>
    <property type="match status" value="1"/>
</dbReference>
<dbReference type="Pfam" id="PF02698">
    <property type="entry name" value="DUF218"/>
    <property type="match status" value="1"/>
</dbReference>
<keyword evidence="1" id="KW-1133">Transmembrane helix</keyword>
<evidence type="ECO:0000313" key="4">
    <source>
        <dbReference type="Proteomes" id="UP000277766"/>
    </source>
</evidence>
<dbReference type="OrthoDB" id="9809813at2"/>
<keyword evidence="1" id="KW-0812">Transmembrane</keyword>
<dbReference type="Proteomes" id="UP000277766">
    <property type="component" value="Unassembled WGS sequence"/>
</dbReference>
<feature type="transmembrane region" description="Helical" evidence="1">
    <location>
        <begin position="51"/>
        <end position="69"/>
    </location>
</feature>
<reference evidence="3 4" key="1">
    <citation type="submission" date="2018-12" db="EMBL/GenBank/DDBJ databases">
        <title>Deinococcus radiophilus ATCC 27603 genome sequencing and assembly.</title>
        <authorList>
            <person name="Maclea K.S."/>
            <person name="Maynard C.R."/>
        </authorList>
    </citation>
    <scope>NUCLEOTIDE SEQUENCE [LARGE SCALE GENOMIC DNA]</scope>
    <source>
        <strain evidence="3 4">ATCC 27603</strain>
    </source>
</reference>
<keyword evidence="4" id="KW-1185">Reference proteome</keyword>
<feature type="domain" description="DUF218" evidence="2">
    <location>
        <begin position="113"/>
        <end position="250"/>
    </location>
</feature>
<evidence type="ECO:0000256" key="1">
    <source>
        <dbReference type="SAM" id="Phobius"/>
    </source>
</evidence>
<dbReference type="InterPro" id="IPR003848">
    <property type="entry name" value="DUF218"/>
</dbReference>